<sequence length="161" mass="19406">KLRQSEITIENANQELDKLREEVKLLKGIIEQKDKTINTLQTENETLRSTNEETQATNIQLAAEVEHIRNRNINLRQERHVNCNNFIGSQQEHIEDLQRSIRVKEESDHVFCNQRINRLENRISYFEDRERQREHEIELSPYFPRSDAFLGEQEFYQQFNH</sequence>
<dbReference type="EMBL" id="CAJVPZ010018073">
    <property type="protein sequence ID" value="CAG8684367.1"/>
    <property type="molecule type" value="Genomic_DNA"/>
</dbReference>
<feature type="coiled-coil region" evidence="1">
    <location>
        <begin position="2"/>
        <end position="78"/>
    </location>
</feature>
<accession>A0A9N9EQ28</accession>
<organism evidence="2 3">
    <name type="scientific">Racocetra fulgida</name>
    <dbReference type="NCBI Taxonomy" id="60492"/>
    <lineage>
        <taxon>Eukaryota</taxon>
        <taxon>Fungi</taxon>
        <taxon>Fungi incertae sedis</taxon>
        <taxon>Mucoromycota</taxon>
        <taxon>Glomeromycotina</taxon>
        <taxon>Glomeromycetes</taxon>
        <taxon>Diversisporales</taxon>
        <taxon>Gigasporaceae</taxon>
        <taxon>Racocetra</taxon>
    </lineage>
</organism>
<feature type="non-terminal residue" evidence="2">
    <location>
        <position position="1"/>
    </location>
</feature>
<protein>
    <submittedName>
        <fullName evidence="2">8435_t:CDS:1</fullName>
    </submittedName>
</protein>
<evidence type="ECO:0000313" key="3">
    <source>
        <dbReference type="Proteomes" id="UP000789396"/>
    </source>
</evidence>
<name>A0A9N9EQ28_9GLOM</name>
<dbReference type="AlphaFoldDB" id="A0A9N9EQ28"/>
<gene>
    <name evidence="2" type="ORF">RFULGI_LOCUS9752</name>
</gene>
<keyword evidence="3" id="KW-1185">Reference proteome</keyword>
<proteinExistence type="predicted"/>
<reference evidence="2" key="1">
    <citation type="submission" date="2021-06" db="EMBL/GenBank/DDBJ databases">
        <authorList>
            <person name="Kallberg Y."/>
            <person name="Tangrot J."/>
            <person name="Rosling A."/>
        </authorList>
    </citation>
    <scope>NUCLEOTIDE SEQUENCE</scope>
    <source>
        <strain evidence="2">IN212</strain>
    </source>
</reference>
<dbReference type="OrthoDB" id="2390613at2759"/>
<dbReference type="Proteomes" id="UP000789396">
    <property type="component" value="Unassembled WGS sequence"/>
</dbReference>
<evidence type="ECO:0000313" key="2">
    <source>
        <dbReference type="EMBL" id="CAG8684367.1"/>
    </source>
</evidence>
<evidence type="ECO:0000256" key="1">
    <source>
        <dbReference type="SAM" id="Coils"/>
    </source>
</evidence>
<keyword evidence="1" id="KW-0175">Coiled coil</keyword>
<comment type="caution">
    <text evidence="2">The sequence shown here is derived from an EMBL/GenBank/DDBJ whole genome shotgun (WGS) entry which is preliminary data.</text>
</comment>